<dbReference type="Proteomes" id="UP000321353">
    <property type="component" value="Chromosome"/>
</dbReference>
<evidence type="ECO:0000313" key="4">
    <source>
        <dbReference type="Proteomes" id="UP000321353"/>
    </source>
</evidence>
<feature type="domain" description="Sulfatase-modifying factor enzyme-like" evidence="2">
    <location>
        <begin position="309"/>
        <end position="549"/>
    </location>
</feature>
<feature type="domain" description="Peptidase C14 caspase" evidence="1">
    <location>
        <begin position="36"/>
        <end position="257"/>
    </location>
</feature>
<dbReference type="InterPro" id="IPR016187">
    <property type="entry name" value="CTDL_fold"/>
</dbReference>
<sequence>MMIESNRIGVASLHRAGIAIAFAVLLCSVPALAAGRKVAVLVGVEEYQKPSFTKLRYSEDDVRAVHHELQKLGFESKLVVGPDATRAKIMAVIDRTVSELGADDLILVMMAGHGQQLKTLGADGIPSEDSFFCPVDGVAGAADTLYSLSMLLDEQLIPNVGRRILIVDACRDVPDDVGRGIQGNAMITLPEDTAIFFSCRSGQRSYEHADLKHGIFTHSLLEGLRGGAAREGKIVYSQLVSYVDWMMAKDQLRRYMPADAPQVPITAGGVPYAVLGQGQWSDEPSAPQKPQPEELKASFLNSIGMKFQRIPPGVFSMGSAIDQPGRKPDEFPHLISISREFFLAAYEVSQSEYRFVMQSNPSYFRIHGDGQKDLQGQLPDQLPVEQVTWDEANEFCRRLSRLPAETASGRRYRLPTEAEWEYACRAGTETAFFFGDQIGQNQVNGDGRFPYGTSPRTAFLRRTCDVAMFRPNAFGLYNLSGNVAEWCQDWYDADYYRSSHDDNPTGPITGSERVLRGGSWFDGGVALRSSNRQSAAPTTRLPFHGFRVVCEVR</sequence>
<dbReference type="AlphaFoldDB" id="A0A5B9MNV2"/>
<keyword evidence="4" id="KW-1185">Reference proteome</keyword>
<dbReference type="SUPFAM" id="SSF52129">
    <property type="entry name" value="Caspase-like"/>
    <property type="match status" value="1"/>
</dbReference>
<dbReference type="Gene3D" id="3.40.50.1460">
    <property type="match status" value="1"/>
</dbReference>
<dbReference type="SUPFAM" id="SSF56436">
    <property type="entry name" value="C-type lectin-like"/>
    <property type="match status" value="1"/>
</dbReference>
<evidence type="ECO:0000313" key="3">
    <source>
        <dbReference type="EMBL" id="QEG01355.1"/>
    </source>
</evidence>
<dbReference type="GO" id="GO:0006508">
    <property type="term" value="P:proteolysis"/>
    <property type="evidence" value="ECO:0007669"/>
    <property type="project" value="InterPro"/>
</dbReference>
<evidence type="ECO:0000259" key="2">
    <source>
        <dbReference type="Pfam" id="PF03781"/>
    </source>
</evidence>
<dbReference type="InterPro" id="IPR051043">
    <property type="entry name" value="Sulfatase_Mod_Factor_Kinase"/>
</dbReference>
<dbReference type="Gene3D" id="3.90.1580.10">
    <property type="entry name" value="paralog of FGE (formylglycine-generating enzyme)"/>
    <property type="match status" value="1"/>
</dbReference>
<organism evidence="3 4">
    <name type="scientific">Stieleria maiorica</name>
    <dbReference type="NCBI Taxonomy" id="2795974"/>
    <lineage>
        <taxon>Bacteria</taxon>
        <taxon>Pseudomonadati</taxon>
        <taxon>Planctomycetota</taxon>
        <taxon>Planctomycetia</taxon>
        <taxon>Pirellulales</taxon>
        <taxon>Pirellulaceae</taxon>
        <taxon>Stieleria</taxon>
    </lineage>
</organism>
<protein>
    <submittedName>
        <fullName evidence="3">Serine/threonine-protein kinase pkn1</fullName>
        <ecNumber evidence="3">2.7.11.1</ecNumber>
    </submittedName>
</protein>
<dbReference type="PANTHER" id="PTHR23150">
    <property type="entry name" value="SULFATASE MODIFYING FACTOR 1, 2"/>
    <property type="match status" value="1"/>
</dbReference>
<reference evidence="3 4" key="1">
    <citation type="submission" date="2019-02" db="EMBL/GenBank/DDBJ databases">
        <title>Planctomycetal bacteria perform biofilm scaping via a novel small molecule.</title>
        <authorList>
            <person name="Jeske O."/>
            <person name="Boedeker C."/>
            <person name="Wiegand S."/>
            <person name="Breitling P."/>
            <person name="Kallscheuer N."/>
            <person name="Jogler M."/>
            <person name="Rohde M."/>
            <person name="Petersen J."/>
            <person name="Medema M.H."/>
            <person name="Surup F."/>
            <person name="Jogler C."/>
        </authorList>
    </citation>
    <scope>NUCLEOTIDE SEQUENCE [LARGE SCALE GENOMIC DNA]</scope>
    <source>
        <strain evidence="3 4">Mal15</strain>
    </source>
</reference>
<dbReference type="EC" id="2.7.11.1" evidence="3"/>
<dbReference type="EMBL" id="CP036264">
    <property type="protein sequence ID" value="QEG01355.1"/>
    <property type="molecule type" value="Genomic_DNA"/>
</dbReference>
<dbReference type="InterPro" id="IPR042095">
    <property type="entry name" value="SUMF_sf"/>
</dbReference>
<dbReference type="InterPro" id="IPR005532">
    <property type="entry name" value="SUMF_dom"/>
</dbReference>
<keyword evidence="3" id="KW-0808">Transferase</keyword>
<dbReference type="Pfam" id="PF03781">
    <property type="entry name" value="FGE-sulfatase"/>
    <property type="match status" value="1"/>
</dbReference>
<dbReference type="GO" id="GO:0004674">
    <property type="term" value="F:protein serine/threonine kinase activity"/>
    <property type="evidence" value="ECO:0007669"/>
    <property type="project" value="UniProtKB-EC"/>
</dbReference>
<dbReference type="InterPro" id="IPR029030">
    <property type="entry name" value="Caspase-like_dom_sf"/>
</dbReference>
<dbReference type="PANTHER" id="PTHR23150:SF19">
    <property type="entry name" value="FORMYLGLYCINE-GENERATING ENZYME"/>
    <property type="match status" value="1"/>
</dbReference>
<accession>A0A5B9MNV2</accession>
<dbReference type="GO" id="GO:0004197">
    <property type="term" value="F:cysteine-type endopeptidase activity"/>
    <property type="evidence" value="ECO:0007669"/>
    <property type="project" value="InterPro"/>
</dbReference>
<dbReference type="KEGG" id="smam:Mal15_54310"/>
<dbReference type="InterPro" id="IPR011600">
    <property type="entry name" value="Pept_C14_caspase"/>
</dbReference>
<evidence type="ECO:0000259" key="1">
    <source>
        <dbReference type="Pfam" id="PF00656"/>
    </source>
</evidence>
<dbReference type="Pfam" id="PF00656">
    <property type="entry name" value="Peptidase_C14"/>
    <property type="match status" value="1"/>
</dbReference>
<proteinExistence type="predicted"/>
<name>A0A5B9MNV2_9BACT</name>
<dbReference type="GO" id="GO:0120147">
    <property type="term" value="F:formylglycine-generating oxidase activity"/>
    <property type="evidence" value="ECO:0007669"/>
    <property type="project" value="TreeGrafter"/>
</dbReference>
<keyword evidence="3" id="KW-0418">Kinase</keyword>
<gene>
    <name evidence="3" type="primary">pkn1_5</name>
    <name evidence="3" type="ORF">Mal15_54310</name>
</gene>